<keyword evidence="6 10" id="KW-0479">Metal-binding</keyword>
<keyword evidence="5 10" id="KW-0949">S-adenosyl-L-methionine</keyword>
<dbReference type="InterPro" id="IPR006638">
    <property type="entry name" value="Elp3/MiaA/NifB-like_rSAM"/>
</dbReference>
<dbReference type="InterPro" id="IPR007197">
    <property type="entry name" value="rSAM"/>
</dbReference>
<proteinExistence type="inferred from homology"/>
<comment type="cofactor">
    <cofactor evidence="1">
        <name>[4Fe-4S] cluster</name>
        <dbReference type="ChEBI" id="CHEBI:49883"/>
    </cofactor>
</comment>
<dbReference type="InterPro" id="IPR034505">
    <property type="entry name" value="Coproporphyrinogen-III_oxidase"/>
</dbReference>
<dbReference type="SUPFAM" id="SSF102114">
    <property type="entry name" value="Radical SAM enzymes"/>
    <property type="match status" value="1"/>
</dbReference>
<dbReference type="CDD" id="cd01335">
    <property type="entry name" value="Radical_SAM"/>
    <property type="match status" value="1"/>
</dbReference>
<keyword evidence="13" id="KW-1185">Reference proteome</keyword>
<dbReference type="PANTHER" id="PTHR13932">
    <property type="entry name" value="COPROPORPHYRINIGEN III OXIDASE"/>
    <property type="match status" value="1"/>
</dbReference>
<evidence type="ECO:0000313" key="12">
    <source>
        <dbReference type="EMBL" id="SDK74207.1"/>
    </source>
</evidence>
<dbReference type="InterPro" id="IPR004559">
    <property type="entry name" value="HemW-like"/>
</dbReference>
<keyword evidence="8 10" id="KW-0411">Iron-sulfur</keyword>
<evidence type="ECO:0000256" key="2">
    <source>
        <dbReference type="ARBA" id="ARBA00006100"/>
    </source>
</evidence>
<dbReference type="GO" id="GO:0051539">
    <property type="term" value="F:4 iron, 4 sulfur cluster binding"/>
    <property type="evidence" value="ECO:0007669"/>
    <property type="project" value="UniProtKB-UniRule"/>
</dbReference>
<dbReference type="NCBIfam" id="TIGR00539">
    <property type="entry name" value="hemN_rel"/>
    <property type="match status" value="1"/>
</dbReference>
<dbReference type="InterPro" id="IPR010723">
    <property type="entry name" value="HemN_C"/>
</dbReference>
<evidence type="ECO:0000256" key="7">
    <source>
        <dbReference type="ARBA" id="ARBA00023004"/>
    </source>
</evidence>
<dbReference type="PANTHER" id="PTHR13932:SF5">
    <property type="entry name" value="RADICAL S-ADENOSYL METHIONINE DOMAIN-CONTAINING PROTEIN 1, MITOCHONDRIAL"/>
    <property type="match status" value="1"/>
</dbReference>
<dbReference type="SFLD" id="SFLDG01082">
    <property type="entry name" value="B12-binding_domain_containing"/>
    <property type="match status" value="1"/>
</dbReference>
<evidence type="ECO:0000256" key="5">
    <source>
        <dbReference type="ARBA" id="ARBA00022691"/>
    </source>
</evidence>
<dbReference type="SMART" id="SM00729">
    <property type="entry name" value="Elp3"/>
    <property type="match status" value="1"/>
</dbReference>
<accession>A0A1G9EDI0</accession>
<dbReference type="OrthoDB" id="9808022at2"/>
<evidence type="ECO:0000259" key="11">
    <source>
        <dbReference type="PROSITE" id="PS51918"/>
    </source>
</evidence>
<dbReference type="InterPro" id="IPR058240">
    <property type="entry name" value="rSAM_sf"/>
</dbReference>
<keyword evidence="9 10" id="KW-0143">Chaperone</keyword>
<dbReference type="EMBL" id="FNFH01000008">
    <property type="protein sequence ID" value="SDK74207.1"/>
    <property type="molecule type" value="Genomic_DNA"/>
</dbReference>
<dbReference type="PROSITE" id="PS51918">
    <property type="entry name" value="RADICAL_SAM"/>
    <property type="match status" value="1"/>
</dbReference>
<comment type="subcellular location">
    <subcellularLocation>
        <location evidence="10">Cytoplasm</location>
    </subcellularLocation>
</comment>
<dbReference type="Pfam" id="PF04055">
    <property type="entry name" value="Radical_SAM"/>
    <property type="match status" value="1"/>
</dbReference>
<gene>
    <name evidence="12" type="ORF">SAMN05216212_3077</name>
</gene>
<keyword evidence="10" id="KW-0004">4Fe-4S</keyword>
<evidence type="ECO:0000256" key="3">
    <source>
        <dbReference type="ARBA" id="ARBA00017228"/>
    </source>
</evidence>
<evidence type="ECO:0000256" key="8">
    <source>
        <dbReference type="ARBA" id="ARBA00023014"/>
    </source>
</evidence>
<evidence type="ECO:0000256" key="10">
    <source>
        <dbReference type="RuleBase" id="RU364116"/>
    </source>
</evidence>
<feature type="domain" description="Radical SAM core" evidence="11">
    <location>
        <begin position="15"/>
        <end position="251"/>
    </location>
</feature>
<dbReference type="STRING" id="658219.SAMN05216212_3077"/>
<dbReference type="SFLD" id="SFLDS00029">
    <property type="entry name" value="Radical_SAM"/>
    <property type="match status" value="2"/>
</dbReference>
<sequence length="403" mass="44104">MCGTGAALAEDSTGLLERPPLSLYVHIPWCVRKCPYCDFNSHAAGESLPEAEYVAQLHRDLRSQQPWAQGRRLQSIFFGGGTPSLFSPQAIGAILAMAEEEIGFADDIEITLEANPGTFEQAKFAGYRAAGVNRLSIGVQSFDTQQLDNLGRIHSGAEAEGALEMARRAGFDNINLDLMHGLPQQSEEEALADLRRAVSLAPEHISWYQLTIEPNTAFYSAPPVVPGPAHIVSMQGSGREYLALQGYGRYEVSAYSRPGLESRHNLNYWAFGDYLGIGAGAHGKVTLPGEGRILRTRRTRAPRHYLALPLAAGGQDALESPLVNEVATEELPLEFLMNALRLVRGVPVGVFSARTGLPLQALERQWPTLEQLQLVQPLGPRIAASSFGFDYLDEILQRFLEQP</sequence>
<keyword evidence="4 10" id="KW-0349">Heme</keyword>
<dbReference type="GO" id="GO:0046872">
    <property type="term" value="F:metal ion binding"/>
    <property type="evidence" value="ECO:0007669"/>
    <property type="project" value="UniProtKB-UniRule"/>
</dbReference>
<dbReference type="SFLD" id="SFLDG01065">
    <property type="entry name" value="anaerobic_coproporphyrinogen-I"/>
    <property type="match status" value="2"/>
</dbReference>
<dbReference type="SFLD" id="SFLDF00562">
    <property type="entry name" value="HemN-like__clustered_with_heat"/>
    <property type="match status" value="1"/>
</dbReference>
<comment type="function">
    <text evidence="10">Probably acts as a heme chaperone, transferring heme to an unknown acceptor. Binds one molecule of heme per monomer, possibly covalently. Binds 1 [4Fe-4S] cluster. The cluster is coordinated with 3 cysteines and an exchangeable S-adenosyl-L-methionine.</text>
</comment>
<dbReference type="GO" id="GO:0004109">
    <property type="term" value="F:coproporphyrinogen oxidase activity"/>
    <property type="evidence" value="ECO:0007669"/>
    <property type="project" value="InterPro"/>
</dbReference>
<evidence type="ECO:0000313" key="13">
    <source>
        <dbReference type="Proteomes" id="UP000199305"/>
    </source>
</evidence>
<comment type="similarity">
    <text evidence="2">Belongs to the anaerobic coproporphyrinogen-III oxidase family. HemW subfamily.</text>
</comment>
<dbReference type="GO" id="GO:0006779">
    <property type="term" value="P:porphyrin-containing compound biosynthetic process"/>
    <property type="evidence" value="ECO:0007669"/>
    <property type="project" value="InterPro"/>
</dbReference>
<evidence type="ECO:0000256" key="4">
    <source>
        <dbReference type="ARBA" id="ARBA00022617"/>
    </source>
</evidence>
<keyword evidence="7 10" id="KW-0408">Iron</keyword>
<protein>
    <recommendedName>
        <fullName evidence="3 10">Heme chaperone HemW</fullName>
    </recommendedName>
</protein>
<keyword evidence="10" id="KW-0963">Cytoplasm</keyword>
<organism evidence="12 13">
    <name type="scientific">Microbulbifer yueqingensis</name>
    <dbReference type="NCBI Taxonomy" id="658219"/>
    <lineage>
        <taxon>Bacteria</taxon>
        <taxon>Pseudomonadati</taxon>
        <taxon>Pseudomonadota</taxon>
        <taxon>Gammaproteobacteria</taxon>
        <taxon>Cellvibrionales</taxon>
        <taxon>Microbulbiferaceae</taxon>
        <taxon>Microbulbifer</taxon>
    </lineage>
</organism>
<dbReference type="Proteomes" id="UP000199305">
    <property type="component" value="Unassembled WGS sequence"/>
</dbReference>
<reference evidence="13" key="1">
    <citation type="submission" date="2016-10" db="EMBL/GenBank/DDBJ databases">
        <authorList>
            <person name="Varghese N."/>
            <person name="Submissions S."/>
        </authorList>
    </citation>
    <scope>NUCLEOTIDE SEQUENCE [LARGE SCALE GENOMIC DNA]</scope>
    <source>
        <strain evidence="13">CGMCC 1.10658</strain>
    </source>
</reference>
<dbReference type="AlphaFoldDB" id="A0A1G9EDI0"/>
<evidence type="ECO:0000256" key="6">
    <source>
        <dbReference type="ARBA" id="ARBA00022723"/>
    </source>
</evidence>
<dbReference type="SFLD" id="SFLDF00288">
    <property type="entry name" value="HemN-like__clustered_with_nucl"/>
    <property type="match status" value="1"/>
</dbReference>
<dbReference type="GO" id="GO:0005737">
    <property type="term" value="C:cytoplasm"/>
    <property type="evidence" value="ECO:0007669"/>
    <property type="project" value="UniProtKB-SubCell"/>
</dbReference>
<dbReference type="InterPro" id="IPR013785">
    <property type="entry name" value="Aldolase_TIM"/>
</dbReference>
<dbReference type="Pfam" id="PF06969">
    <property type="entry name" value="HemN_C"/>
    <property type="match status" value="1"/>
</dbReference>
<evidence type="ECO:0000256" key="1">
    <source>
        <dbReference type="ARBA" id="ARBA00001966"/>
    </source>
</evidence>
<dbReference type="Gene3D" id="3.20.20.70">
    <property type="entry name" value="Aldolase class I"/>
    <property type="match status" value="1"/>
</dbReference>
<name>A0A1G9EDI0_9GAMM</name>
<evidence type="ECO:0000256" key="9">
    <source>
        <dbReference type="ARBA" id="ARBA00023186"/>
    </source>
</evidence>